<proteinExistence type="predicted"/>
<name>A0AAN0T379_HEYCO</name>
<organism evidence="1 2">
    <name type="scientific">Heyndrickxia coagulans</name>
    <name type="common">Weizmannia coagulans</name>
    <dbReference type="NCBI Taxonomy" id="1398"/>
    <lineage>
        <taxon>Bacteria</taxon>
        <taxon>Bacillati</taxon>
        <taxon>Bacillota</taxon>
        <taxon>Bacilli</taxon>
        <taxon>Bacillales</taxon>
        <taxon>Bacillaceae</taxon>
        <taxon>Heyndrickxia</taxon>
    </lineage>
</organism>
<sequence length="47" mass="5306">MKICSVTPEYLILVGQSELWDRLRLARIYRLAQIPASNPSANNGEMS</sequence>
<dbReference type="EMBL" id="CP010525">
    <property type="protein sequence ID" value="AJO21932.1"/>
    <property type="molecule type" value="Genomic_DNA"/>
</dbReference>
<evidence type="ECO:0000313" key="2">
    <source>
        <dbReference type="Proteomes" id="UP000032024"/>
    </source>
</evidence>
<dbReference type="AlphaFoldDB" id="A0AAN0T379"/>
<dbReference type="Proteomes" id="UP000032024">
    <property type="component" value="Chromosome"/>
</dbReference>
<protein>
    <submittedName>
        <fullName evidence="1">Uncharacterized protein</fullName>
    </submittedName>
</protein>
<reference evidence="2" key="1">
    <citation type="submission" date="2015-01" db="EMBL/GenBank/DDBJ databases">
        <title>Comparative genome analysis of Bacillus coagulans HM-08, Clostridium butyricum HM-68, Bacillus subtilis HM-66 and Bacillus paralicheniformis BL-09.</title>
        <authorList>
            <person name="Zhang H."/>
        </authorList>
    </citation>
    <scope>NUCLEOTIDE SEQUENCE [LARGE SCALE GENOMIC DNA]</scope>
    <source>
        <strain evidence="2">HM-08</strain>
    </source>
</reference>
<gene>
    <name evidence="1" type="ORF">SB48_HM08orf01746</name>
</gene>
<evidence type="ECO:0000313" key="1">
    <source>
        <dbReference type="EMBL" id="AJO21932.1"/>
    </source>
</evidence>
<accession>A0AAN0T379</accession>
<keyword evidence="2" id="KW-1185">Reference proteome</keyword>